<dbReference type="InterPro" id="IPR011065">
    <property type="entry name" value="Kunitz_inhibitor_STI-like_sf"/>
</dbReference>
<sequence>MKPSLFYVSLILFINISGLASAAEVVVKDSTGEKVLNGVPYHIRPLSAAKGGGFKLTGTMDNKKICPFNVVQEPSASNLGEKFSFTLINEDRPRYLLTSYVLGIHSGDLKGPCQKSTFWTIPDAEAKAPKNLVTTGGRFEDDITCFLVVEYPKPTSKKVHTYMLQHCPLRCFLLRQQMIKNVTSKTLAQERGHNTIGIQHYRPNGGDPDICYNVSIYVDKGVRRLASKGTDPLELVFHKATK</sequence>
<dbReference type="EMBL" id="JARYMX010000007">
    <property type="protein sequence ID" value="KAJ9540158.1"/>
    <property type="molecule type" value="Genomic_DNA"/>
</dbReference>
<dbReference type="Gene3D" id="2.80.10.50">
    <property type="match status" value="1"/>
</dbReference>
<dbReference type="CDD" id="cd00178">
    <property type="entry name" value="beta-trefoil_STI"/>
    <property type="match status" value="1"/>
</dbReference>
<dbReference type="GO" id="GO:0004866">
    <property type="term" value="F:endopeptidase inhibitor activity"/>
    <property type="evidence" value="ECO:0007669"/>
    <property type="project" value="InterPro"/>
</dbReference>
<accession>A0AA38SXC3</accession>
<comment type="caution">
    <text evidence="3">The sequence shown here is derived from an EMBL/GenBank/DDBJ whole genome shotgun (WGS) entry which is preliminary data.</text>
</comment>
<dbReference type="InterPro" id="IPR056368">
    <property type="entry name" value="KTI1"/>
</dbReference>
<evidence type="ECO:0000313" key="3">
    <source>
        <dbReference type="EMBL" id="KAJ9540158.1"/>
    </source>
</evidence>
<evidence type="ECO:0000256" key="2">
    <source>
        <dbReference type="SAM" id="SignalP"/>
    </source>
</evidence>
<comment type="similarity">
    <text evidence="1">Belongs to the protease inhibitor I3 (leguminous Kunitz-type inhibitor) family.</text>
</comment>
<dbReference type="SMART" id="SM00452">
    <property type="entry name" value="STI"/>
    <property type="match status" value="1"/>
</dbReference>
<keyword evidence="2" id="KW-0732">Signal</keyword>
<name>A0AA38SXC3_9ASTR</name>
<evidence type="ECO:0000313" key="4">
    <source>
        <dbReference type="Proteomes" id="UP001172457"/>
    </source>
</evidence>
<evidence type="ECO:0000256" key="1">
    <source>
        <dbReference type="ARBA" id="ARBA00005440"/>
    </source>
</evidence>
<dbReference type="Proteomes" id="UP001172457">
    <property type="component" value="Chromosome 7"/>
</dbReference>
<keyword evidence="4" id="KW-1185">Reference proteome</keyword>
<protein>
    <submittedName>
        <fullName evidence="3">Uncharacterized protein</fullName>
    </submittedName>
</protein>
<dbReference type="PANTHER" id="PTHR33107">
    <property type="entry name" value="KUNITZ TRYPSIN INHIBITOR 2"/>
    <property type="match status" value="1"/>
</dbReference>
<dbReference type="AlphaFoldDB" id="A0AA38SXC3"/>
<feature type="signal peptide" evidence="2">
    <location>
        <begin position="1"/>
        <end position="22"/>
    </location>
</feature>
<proteinExistence type="inferred from homology"/>
<dbReference type="SUPFAM" id="SSF50386">
    <property type="entry name" value="STI-like"/>
    <property type="match status" value="1"/>
</dbReference>
<reference evidence="3" key="1">
    <citation type="submission" date="2023-03" db="EMBL/GenBank/DDBJ databases">
        <title>Chromosome-scale reference genome and RAD-based genetic map of yellow starthistle (Centaurea solstitialis) reveal putative structural variation and QTLs associated with invader traits.</title>
        <authorList>
            <person name="Reatini B."/>
            <person name="Cang F.A."/>
            <person name="Jiang Q."/>
            <person name="Mckibben M.T.W."/>
            <person name="Barker M.S."/>
            <person name="Rieseberg L.H."/>
            <person name="Dlugosch K.M."/>
        </authorList>
    </citation>
    <scope>NUCLEOTIDE SEQUENCE</scope>
    <source>
        <strain evidence="3">CAN-66</strain>
        <tissue evidence="3">Leaf</tissue>
    </source>
</reference>
<dbReference type="PANTHER" id="PTHR33107:SF88">
    <property type="entry name" value="PROTEINASE INHIBITOR I3"/>
    <property type="match status" value="1"/>
</dbReference>
<gene>
    <name evidence="3" type="ORF">OSB04_026664</name>
</gene>
<dbReference type="Pfam" id="PF00197">
    <property type="entry name" value="Kunitz_legume"/>
    <property type="match status" value="1"/>
</dbReference>
<organism evidence="3 4">
    <name type="scientific">Centaurea solstitialis</name>
    <name type="common">yellow star-thistle</name>
    <dbReference type="NCBI Taxonomy" id="347529"/>
    <lineage>
        <taxon>Eukaryota</taxon>
        <taxon>Viridiplantae</taxon>
        <taxon>Streptophyta</taxon>
        <taxon>Embryophyta</taxon>
        <taxon>Tracheophyta</taxon>
        <taxon>Spermatophyta</taxon>
        <taxon>Magnoliopsida</taxon>
        <taxon>eudicotyledons</taxon>
        <taxon>Gunneridae</taxon>
        <taxon>Pentapetalae</taxon>
        <taxon>asterids</taxon>
        <taxon>campanulids</taxon>
        <taxon>Asterales</taxon>
        <taxon>Asteraceae</taxon>
        <taxon>Carduoideae</taxon>
        <taxon>Cardueae</taxon>
        <taxon>Centaureinae</taxon>
        <taxon>Centaurea</taxon>
    </lineage>
</organism>
<feature type="chain" id="PRO_5041429727" evidence="2">
    <location>
        <begin position="23"/>
        <end position="242"/>
    </location>
</feature>
<dbReference type="PROSITE" id="PS00283">
    <property type="entry name" value="SOYBEAN_KUNITZ"/>
    <property type="match status" value="1"/>
</dbReference>
<dbReference type="InterPro" id="IPR002160">
    <property type="entry name" value="Prot_inh_Kunz-lg"/>
</dbReference>